<dbReference type="PANTHER" id="PTHR37957">
    <property type="entry name" value="BLR7070 PROTEIN"/>
    <property type="match status" value="1"/>
</dbReference>
<evidence type="ECO:0000313" key="4">
    <source>
        <dbReference type="Proteomes" id="UP000247746"/>
    </source>
</evidence>
<feature type="domain" description="Phytase-like" evidence="2">
    <location>
        <begin position="93"/>
        <end position="425"/>
    </location>
</feature>
<dbReference type="SUPFAM" id="SSF75011">
    <property type="entry name" value="3-carboxy-cis,cis-mucoante lactonizing enzyme"/>
    <property type="match status" value="1"/>
</dbReference>
<organism evidence="3 4">
    <name type="scientific">Psychrobacter fozii</name>
    <dbReference type="NCBI Taxonomy" id="198480"/>
    <lineage>
        <taxon>Bacteria</taxon>
        <taxon>Pseudomonadati</taxon>
        <taxon>Pseudomonadota</taxon>
        <taxon>Gammaproteobacteria</taxon>
        <taxon>Moraxellales</taxon>
        <taxon>Moraxellaceae</taxon>
        <taxon>Psychrobacter</taxon>
    </lineage>
</organism>
<evidence type="ECO:0000256" key="1">
    <source>
        <dbReference type="SAM" id="SignalP"/>
    </source>
</evidence>
<reference evidence="3 4" key="1">
    <citation type="submission" date="2018-06" db="EMBL/GenBank/DDBJ databases">
        <title>Genomic Encyclopedia of Type Strains, Phase III (KMG-III): the genomes of soil and plant-associated and newly described type strains.</title>
        <authorList>
            <person name="Whitman W."/>
        </authorList>
    </citation>
    <scope>NUCLEOTIDE SEQUENCE [LARGE SCALE GENOMIC DNA]</scope>
    <source>
        <strain evidence="3 4">CECT 5889</strain>
    </source>
</reference>
<feature type="signal peptide" evidence="1">
    <location>
        <begin position="1"/>
        <end position="27"/>
    </location>
</feature>
<gene>
    <name evidence="3" type="ORF">DFP82_107190</name>
</gene>
<feature type="chain" id="PRO_5016097625" description="Phytase-like domain-containing protein" evidence="1">
    <location>
        <begin position="28"/>
        <end position="454"/>
    </location>
</feature>
<evidence type="ECO:0000313" key="3">
    <source>
        <dbReference type="EMBL" id="PYE38565.1"/>
    </source>
</evidence>
<dbReference type="InterPro" id="IPR027372">
    <property type="entry name" value="Phytase-like_dom"/>
</dbReference>
<proteinExistence type="predicted"/>
<comment type="caution">
    <text evidence="3">The sequence shown here is derived from an EMBL/GenBank/DDBJ whole genome shotgun (WGS) entry which is preliminary data.</text>
</comment>
<dbReference type="AlphaFoldDB" id="A0A2V4VIA3"/>
<dbReference type="Pfam" id="PF13449">
    <property type="entry name" value="Phytase-like"/>
    <property type="match status" value="1"/>
</dbReference>
<protein>
    <recommendedName>
        <fullName evidence="2">Phytase-like domain-containing protein</fullName>
    </recommendedName>
</protein>
<keyword evidence="1" id="KW-0732">Signal</keyword>
<dbReference type="EMBL" id="QJSU01000007">
    <property type="protein sequence ID" value="PYE38565.1"/>
    <property type="molecule type" value="Genomic_DNA"/>
</dbReference>
<dbReference type="PANTHER" id="PTHR37957:SF1">
    <property type="entry name" value="PHYTASE-LIKE DOMAIN-CONTAINING PROTEIN"/>
    <property type="match status" value="1"/>
</dbReference>
<keyword evidence="4" id="KW-1185">Reference proteome</keyword>
<dbReference type="OrthoDB" id="384721at2"/>
<dbReference type="Proteomes" id="UP000247746">
    <property type="component" value="Unassembled WGS sequence"/>
</dbReference>
<sequence>MYTRRANFLRISMAIIATTGIGQLATAADAYPAELVSHALLPSQTFISAPTDAPKDLQVSGKYTTGKLIEKLGSIEGKSAGRPTGIKLPFPGQPVQGHSGIKYMPDGSYWILTDNGFGSKANSPDAMLFMRQYRMDWDKGVFEPIKTIFFNDQNEVIPHRITHQDSNRRYLTGSDFDPESFQIIDGDIWVGEEFGPWLLKFDSKGTLKAMYDTKVDGETVHSPDHPALQLPSKPDDNLPLYSIKRSKGFEGMASAPDGRYLYPMLEGAVYNQKRQQYDSVDGQNFLRILQFDTKRNTYTDKSWKYILDNNEYAIGDFNMIDDTYGLIIERDNLEGVSDKACQKAAVDKSKCFDKPAVFKRIYKVKLDPKSEIAEKVAYIDLMAIKDTKAVAKKPLVGEKFVFPFFTIENVDIIDESHIVVGNDNNLPFSSSRDPNRADDNELLLLEVKDFLQAK</sequence>
<accession>A0A2V4VIA3</accession>
<evidence type="ECO:0000259" key="2">
    <source>
        <dbReference type="Pfam" id="PF13449"/>
    </source>
</evidence>
<name>A0A2V4VIA3_9GAMM</name>